<reference evidence="2" key="1">
    <citation type="journal article" date="2019" name="Sci. Rep.">
        <title>Draft genome of Tanacetum cinerariifolium, the natural source of mosquito coil.</title>
        <authorList>
            <person name="Yamashiro T."/>
            <person name="Shiraishi A."/>
            <person name="Satake H."/>
            <person name="Nakayama K."/>
        </authorList>
    </citation>
    <scope>NUCLEOTIDE SEQUENCE</scope>
</reference>
<gene>
    <name evidence="2" type="ORF">Tci_035522</name>
</gene>
<organism evidence="2">
    <name type="scientific">Tanacetum cinerariifolium</name>
    <name type="common">Dalmatian daisy</name>
    <name type="synonym">Chrysanthemum cinerariifolium</name>
    <dbReference type="NCBI Taxonomy" id="118510"/>
    <lineage>
        <taxon>Eukaryota</taxon>
        <taxon>Viridiplantae</taxon>
        <taxon>Streptophyta</taxon>
        <taxon>Embryophyta</taxon>
        <taxon>Tracheophyta</taxon>
        <taxon>Spermatophyta</taxon>
        <taxon>Magnoliopsida</taxon>
        <taxon>eudicotyledons</taxon>
        <taxon>Gunneridae</taxon>
        <taxon>Pentapetalae</taxon>
        <taxon>asterids</taxon>
        <taxon>campanulids</taxon>
        <taxon>Asterales</taxon>
        <taxon>Asteraceae</taxon>
        <taxon>Asteroideae</taxon>
        <taxon>Anthemideae</taxon>
        <taxon>Anthemidinae</taxon>
        <taxon>Tanacetum</taxon>
    </lineage>
</organism>
<feature type="compositionally biased region" description="Polar residues" evidence="1">
    <location>
        <begin position="1"/>
        <end position="13"/>
    </location>
</feature>
<proteinExistence type="predicted"/>
<accession>A0A6L2LTA8</accession>
<dbReference type="EMBL" id="BKCJ010004865">
    <property type="protein sequence ID" value="GEU63544.1"/>
    <property type="molecule type" value="Genomic_DNA"/>
</dbReference>
<comment type="caution">
    <text evidence="2">The sequence shown here is derived from an EMBL/GenBank/DDBJ whole genome shotgun (WGS) entry which is preliminary data.</text>
</comment>
<evidence type="ECO:0000313" key="2">
    <source>
        <dbReference type="EMBL" id="GEU63544.1"/>
    </source>
</evidence>
<evidence type="ECO:0000256" key="1">
    <source>
        <dbReference type="SAM" id="MobiDB-lite"/>
    </source>
</evidence>
<name>A0A6L2LTA8_TANCI</name>
<feature type="region of interest" description="Disordered" evidence="1">
    <location>
        <begin position="1"/>
        <end position="50"/>
    </location>
</feature>
<sequence>MPQRITKQSTGRSTVAPRGERTSGRTGRGGGRTGKPDGQGCNQGVEANGGVDEVPDFSMVIAQQLQDQLPTINAQVGSHVNNLGNNENQNDNVIGDNIQGDVRDVNVNHGRGGCSYKEFFACNPKDYDGKGGAIDYTL</sequence>
<protein>
    <recommendedName>
        <fullName evidence="3">Reverse transcriptase domain-containing protein</fullName>
    </recommendedName>
</protein>
<evidence type="ECO:0008006" key="3">
    <source>
        <dbReference type="Google" id="ProtNLM"/>
    </source>
</evidence>
<dbReference type="AlphaFoldDB" id="A0A6L2LTA8"/>